<evidence type="ECO:0000259" key="9">
    <source>
        <dbReference type="PROSITE" id="PS50975"/>
    </source>
</evidence>
<comment type="function">
    <text evidence="1">This protein is a component of the acetyl coenzyme A carboxylase complex; first, biotin carboxylase catalyzes the carboxylation of the carrier protein and then the transcarboxylase transfers the carboxyl group to form malonyl-CoA.</text>
</comment>
<dbReference type="GO" id="GO:0004075">
    <property type="term" value="F:biotin carboxylase activity"/>
    <property type="evidence" value="ECO:0007669"/>
    <property type="project" value="UniProtKB-EC"/>
</dbReference>
<evidence type="ECO:0000259" key="10">
    <source>
        <dbReference type="PROSITE" id="PS50979"/>
    </source>
</evidence>
<dbReference type="FunFam" id="3.40.50.20:FF:000010">
    <property type="entry name" value="Propionyl-CoA carboxylase subunit alpha"/>
    <property type="match status" value="1"/>
</dbReference>
<dbReference type="InterPro" id="IPR051602">
    <property type="entry name" value="ACC_Biotin_Carboxylase"/>
</dbReference>
<name>A0A919MG64_9ACTN</name>
<dbReference type="Pfam" id="PF02786">
    <property type="entry name" value="CPSase_L_D2"/>
    <property type="match status" value="1"/>
</dbReference>
<evidence type="ECO:0000313" key="12">
    <source>
        <dbReference type="Proteomes" id="UP000619479"/>
    </source>
</evidence>
<accession>A0A919MG64</accession>
<dbReference type="NCBIfam" id="NF006367">
    <property type="entry name" value="PRK08591.1"/>
    <property type="match status" value="1"/>
</dbReference>
<dbReference type="InterPro" id="IPR005481">
    <property type="entry name" value="BC-like_N"/>
</dbReference>
<dbReference type="GO" id="GO:0046872">
    <property type="term" value="F:metal ion binding"/>
    <property type="evidence" value="ECO:0007669"/>
    <property type="project" value="InterPro"/>
</dbReference>
<feature type="domain" description="ATP-grasp" evidence="9">
    <location>
        <begin position="127"/>
        <end position="323"/>
    </location>
</feature>
<evidence type="ECO:0000256" key="7">
    <source>
        <dbReference type="ARBA" id="ARBA00048600"/>
    </source>
</evidence>
<dbReference type="SUPFAM" id="SSF52440">
    <property type="entry name" value="PreATP-grasp domain"/>
    <property type="match status" value="1"/>
</dbReference>
<keyword evidence="12" id="KW-1185">Reference proteome</keyword>
<gene>
    <name evidence="11" type="primary">accC_2</name>
    <name evidence="11" type="ORF">Acy02nite_77870</name>
</gene>
<proteinExistence type="predicted"/>
<dbReference type="SMART" id="SM00878">
    <property type="entry name" value="Biotin_carb_C"/>
    <property type="match status" value="1"/>
</dbReference>
<keyword evidence="3" id="KW-0436">Ligase</keyword>
<dbReference type="EMBL" id="BOMH01000068">
    <property type="protein sequence ID" value="GID69906.1"/>
    <property type="molecule type" value="Genomic_DNA"/>
</dbReference>
<organism evidence="11 12">
    <name type="scientific">Actinoplanes cyaneus</name>
    <dbReference type="NCBI Taxonomy" id="52696"/>
    <lineage>
        <taxon>Bacteria</taxon>
        <taxon>Bacillati</taxon>
        <taxon>Actinomycetota</taxon>
        <taxon>Actinomycetes</taxon>
        <taxon>Micromonosporales</taxon>
        <taxon>Micromonosporaceae</taxon>
        <taxon>Actinoplanes</taxon>
    </lineage>
</organism>
<evidence type="ECO:0000256" key="5">
    <source>
        <dbReference type="ARBA" id="ARBA00022840"/>
    </source>
</evidence>
<dbReference type="GO" id="GO:0005524">
    <property type="term" value="F:ATP binding"/>
    <property type="evidence" value="ECO:0007669"/>
    <property type="project" value="UniProtKB-UniRule"/>
</dbReference>
<comment type="catalytic activity">
    <reaction evidence="7">
        <text>N(6)-biotinyl-L-lysyl-[protein] + hydrogencarbonate + ATP = N(6)-carboxybiotinyl-L-lysyl-[protein] + ADP + phosphate + H(+)</text>
        <dbReference type="Rhea" id="RHEA:13501"/>
        <dbReference type="Rhea" id="RHEA-COMP:10505"/>
        <dbReference type="Rhea" id="RHEA-COMP:10506"/>
        <dbReference type="ChEBI" id="CHEBI:15378"/>
        <dbReference type="ChEBI" id="CHEBI:17544"/>
        <dbReference type="ChEBI" id="CHEBI:30616"/>
        <dbReference type="ChEBI" id="CHEBI:43474"/>
        <dbReference type="ChEBI" id="CHEBI:83144"/>
        <dbReference type="ChEBI" id="CHEBI:83145"/>
        <dbReference type="ChEBI" id="CHEBI:456216"/>
        <dbReference type="EC" id="6.3.4.14"/>
    </reaction>
</comment>
<keyword evidence="5 8" id="KW-0067">ATP-binding</keyword>
<dbReference type="PROSITE" id="PS50979">
    <property type="entry name" value="BC"/>
    <property type="match status" value="1"/>
</dbReference>
<dbReference type="AlphaFoldDB" id="A0A919MG64"/>
<reference evidence="11" key="1">
    <citation type="submission" date="2021-01" db="EMBL/GenBank/DDBJ databases">
        <title>Whole genome shotgun sequence of Actinoplanes cyaneus NBRC 14990.</title>
        <authorList>
            <person name="Komaki H."/>
            <person name="Tamura T."/>
        </authorList>
    </citation>
    <scope>NUCLEOTIDE SEQUENCE</scope>
    <source>
        <strain evidence="11">NBRC 14990</strain>
    </source>
</reference>
<keyword evidence="4 8" id="KW-0547">Nucleotide-binding</keyword>
<dbReference type="InterPro" id="IPR005482">
    <property type="entry name" value="Biotin_COase_C"/>
</dbReference>
<dbReference type="InterPro" id="IPR011761">
    <property type="entry name" value="ATP-grasp"/>
</dbReference>
<keyword evidence="6" id="KW-0092">Biotin</keyword>
<dbReference type="PANTHER" id="PTHR48095:SF2">
    <property type="entry name" value="BIOTIN CARBOXYLASE, CHLOROPLASTIC"/>
    <property type="match status" value="1"/>
</dbReference>
<dbReference type="InterPro" id="IPR011054">
    <property type="entry name" value="Rudment_hybrid_motif"/>
</dbReference>
<dbReference type="PROSITE" id="PS50975">
    <property type="entry name" value="ATP_GRASP"/>
    <property type="match status" value="1"/>
</dbReference>
<dbReference type="InterPro" id="IPR011764">
    <property type="entry name" value="Biotin_carboxylation_dom"/>
</dbReference>
<evidence type="ECO:0000256" key="2">
    <source>
        <dbReference type="ARBA" id="ARBA00013263"/>
    </source>
</evidence>
<evidence type="ECO:0000256" key="1">
    <source>
        <dbReference type="ARBA" id="ARBA00003761"/>
    </source>
</evidence>
<sequence>MNPATEPMFAKVLIANRGEIALRVARACRELGVATVAVHSVPDRDSAVVRFADESVQIGPAAPGKSYLNAAAILEAAQRTGADAVHPGYGFLSESPDFAEACEDLGIVLVGPPAGVMGRLGDKATARSLMHAAGLPLLPGGLDPLGPEEAAALAGRIGFPVIIKACAGGGGRGMQVVHDPDRFAEEFRRTQATAQMLFGDGRVYVEKYLSDARHVEVQVLCDGRGNAIHLGERDCTVQRRHQKLIEETPAPSLPPGLAEQMGASAVAGALAAGYVGAGTFEFLLAPDGEYYFMEVNCRIQVEHPVTEMVTGIDLVREQLRIAAGNPLDLEQDDVRLRGVALECRINAEDPANGFVPTPGLIEQFIPAGGPFVRVDTHVHAGYTVPPNYDSLLAKLVVWAPRRDEAIARMLRALSEFTVTGDRVRTTGDFLARVLDDDRFRGATHTTALVDELLRP</sequence>
<dbReference type="FunFam" id="3.30.1490.20:FF:000003">
    <property type="entry name" value="acetyl-CoA carboxylase isoform X1"/>
    <property type="match status" value="1"/>
</dbReference>
<evidence type="ECO:0000256" key="8">
    <source>
        <dbReference type="PROSITE-ProRule" id="PRU00409"/>
    </source>
</evidence>
<protein>
    <recommendedName>
        <fullName evidence="2">biotin carboxylase</fullName>
        <ecNumber evidence="2">6.3.4.14</ecNumber>
    </recommendedName>
</protein>
<comment type="caution">
    <text evidence="11">The sequence shown here is derived from an EMBL/GenBank/DDBJ whole genome shotgun (WGS) entry which is preliminary data.</text>
</comment>
<dbReference type="Gene3D" id="3.30.470.20">
    <property type="entry name" value="ATP-grasp fold, B domain"/>
    <property type="match status" value="1"/>
</dbReference>
<evidence type="ECO:0000256" key="3">
    <source>
        <dbReference type="ARBA" id="ARBA00022598"/>
    </source>
</evidence>
<evidence type="ECO:0000313" key="11">
    <source>
        <dbReference type="EMBL" id="GID69906.1"/>
    </source>
</evidence>
<dbReference type="Pfam" id="PF00289">
    <property type="entry name" value="Biotin_carb_N"/>
    <property type="match status" value="1"/>
</dbReference>
<evidence type="ECO:0000256" key="4">
    <source>
        <dbReference type="ARBA" id="ARBA00022741"/>
    </source>
</evidence>
<evidence type="ECO:0000256" key="6">
    <source>
        <dbReference type="ARBA" id="ARBA00023267"/>
    </source>
</evidence>
<dbReference type="SUPFAM" id="SSF51246">
    <property type="entry name" value="Rudiment single hybrid motif"/>
    <property type="match status" value="1"/>
</dbReference>
<dbReference type="Pfam" id="PF02785">
    <property type="entry name" value="Biotin_carb_C"/>
    <property type="match status" value="1"/>
</dbReference>
<dbReference type="InterPro" id="IPR016185">
    <property type="entry name" value="PreATP-grasp_dom_sf"/>
</dbReference>
<dbReference type="InterPro" id="IPR005479">
    <property type="entry name" value="CPAse_ATP-bd"/>
</dbReference>
<dbReference type="EC" id="6.3.4.14" evidence="2"/>
<dbReference type="PANTHER" id="PTHR48095">
    <property type="entry name" value="PYRUVATE CARBOXYLASE SUBUNIT A"/>
    <property type="match status" value="1"/>
</dbReference>
<dbReference type="Proteomes" id="UP000619479">
    <property type="component" value="Unassembled WGS sequence"/>
</dbReference>
<feature type="domain" description="Biotin carboxylation" evidence="10">
    <location>
        <begin position="8"/>
        <end position="454"/>
    </location>
</feature>
<dbReference type="SUPFAM" id="SSF56059">
    <property type="entry name" value="Glutathione synthetase ATP-binding domain-like"/>
    <property type="match status" value="1"/>
</dbReference>